<sequence>MGDVTVRKPDTHKRDYSFVQLDNGLKAIIGSDPDCDKAGAALCVNVGMCHERKHLPGLAHFLEHMLFTGTTKYPKEGEYHEFIQQNGGMANAYTLCYFTNYMFEVKPEKMAEAMDRFSRFFTEPLLTR</sequence>
<evidence type="ECO:0000259" key="7">
    <source>
        <dbReference type="Pfam" id="PF00675"/>
    </source>
</evidence>
<dbReference type="GO" id="GO:0005739">
    <property type="term" value="C:mitochondrion"/>
    <property type="evidence" value="ECO:0007669"/>
    <property type="project" value="TreeGrafter"/>
</dbReference>
<dbReference type="InterPro" id="IPR050626">
    <property type="entry name" value="Peptidase_M16"/>
</dbReference>
<evidence type="ECO:0000256" key="5">
    <source>
        <dbReference type="ARBA" id="ARBA00022833"/>
    </source>
</evidence>
<dbReference type="Pfam" id="PF00675">
    <property type="entry name" value="Peptidase_M16"/>
    <property type="match status" value="1"/>
</dbReference>
<evidence type="ECO:0000256" key="3">
    <source>
        <dbReference type="ARBA" id="ARBA00022723"/>
    </source>
</evidence>
<comment type="caution">
    <text evidence="8">The sequence shown here is derived from an EMBL/GenBank/DDBJ whole genome shotgun (WGS) entry which is preliminary data.</text>
</comment>
<proteinExistence type="inferred from homology"/>
<dbReference type="AlphaFoldDB" id="A0A813K308"/>
<dbReference type="EMBL" id="CAJNNW010027394">
    <property type="protein sequence ID" value="CAE8691226.1"/>
    <property type="molecule type" value="Genomic_DNA"/>
</dbReference>
<dbReference type="SUPFAM" id="SSF63411">
    <property type="entry name" value="LuxS/MPP-like metallohydrolase"/>
    <property type="match status" value="1"/>
</dbReference>
<evidence type="ECO:0000313" key="9">
    <source>
        <dbReference type="Proteomes" id="UP000626109"/>
    </source>
</evidence>
<dbReference type="PANTHER" id="PTHR43690">
    <property type="entry name" value="NARDILYSIN"/>
    <property type="match status" value="1"/>
</dbReference>
<keyword evidence="6" id="KW-0482">Metalloprotease</keyword>
<dbReference type="GO" id="GO:0005829">
    <property type="term" value="C:cytosol"/>
    <property type="evidence" value="ECO:0007669"/>
    <property type="project" value="TreeGrafter"/>
</dbReference>
<keyword evidence="3" id="KW-0479">Metal-binding</keyword>
<evidence type="ECO:0000256" key="1">
    <source>
        <dbReference type="ARBA" id="ARBA00007261"/>
    </source>
</evidence>
<evidence type="ECO:0000256" key="2">
    <source>
        <dbReference type="ARBA" id="ARBA00022670"/>
    </source>
</evidence>
<protein>
    <recommendedName>
        <fullName evidence="7">Peptidase M16 N-terminal domain-containing protein</fullName>
    </recommendedName>
</protein>
<evidence type="ECO:0000256" key="6">
    <source>
        <dbReference type="ARBA" id="ARBA00023049"/>
    </source>
</evidence>
<evidence type="ECO:0000256" key="4">
    <source>
        <dbReference type="ARBA" id="ARBA00022801"/>
    </source>
</evidence>
<feature type="domain" description="Peptidase M16 N-terminal" evidence="7">
    <location>
        <begin position="29"/>
        <end position="127"/>
    </location>
</feature>
<accession>A0A813K308</accession>
<dbReference type="InterPro" id="IPR011765">
    <property type="entry name" value="Pept_M16_N"/>
</dbReference>
<keyword evidence="4" id="KW-0378">Hydrolase</keyword>
<dbReference type="GO" id="GO:0043171">
    <property type="term" value="P:peptide catabolic process"/>
    <property type="evidence" value="ECO:0007669"/>
    <property type="project" value="TreeGrafter"/>
</dbReference>
<organism evidence="8 9">
    <name type="scientific">Polarella glacialis</name>
    <name type="common">Dinoflagellate</name>
    <dbReference type="NCBI Taxonomy" id="89957"/>
    <lineage>
        <taxon>Eukaryota</taxon>
        <taxon>Sar</taxon>
        <taxon>Alveolata</taxon>
        <taxon>Dinophyceae</taxon>
        <taxon>Suessiales</taxon>
        <taxon>Suessiaceae</taxon>
        <taxon>Polarella</taxon>
    </lineage>
</organism>
<feature type="non-terminal residue" evidence="8">
    <location>
        <position position="128"/>
    </location>
</feature>
<keyword evidence="5" id="KW-0862">Zinc</keyword>
<reference evidence="8" key="1">
    <citation type="submission" date="2021-02" db="EMBL/GenBank/DDBJ databases">
        <authorList>
            <person name="Dougan E. K."/>
            <person name="Rhodes N."/>
            <person name="Thang M."/>
            <person name="Chan C."/>
        </authorList>
    </citation>
    <scope>NUCLEOTIDE SEQUENCE</scope>
</reference>
<comment type="similarity">
    <text evidence="1">Belongs to the peptidase M16 family.</text>
</comment>
<dbReference type="InterPro" id="IPR001431">
    <property type="entry name" value="Pept_M16_Zn_BS"/>
</dbReference>
<dbReference type="PROSITE" id="PS00143">
    <property type="entry name" value="INSULINASE"/>
    <property type="match status" value="1"/>
</dbReference>
<dbReference type="Gene3D" id="3.30.830.10">
    <property type="entry name" value="Metalloenzyme, LuxS/M16 peptidase-like"/>
    <property type="match status" value="1"/>
</dbReference>
<name>A0A813K308_POLGL</name>
<dbReference type="PANTHER" id="PTHR43690:SF18">
    <property type="entry name" value="INSULIN-DEGRADING ENZYME-RELATED"/>
    <property type="match status" value="1"/>
</dbReference>
<dbReference type="GO" id="GO:0051603">
    <property type="term" value="P:proteolysis involved in protein catabolic process"/>
    <property type="evidence" value="ECO:0007669"/>
    <property type="project" value="TreeGrafter"/>
</dbReference>
<dbReference type="GO" id="GO:0004222">
    <property type="term" value="F:metalloendopeptidase activity"/>
    <property type="evidence" value="ECO:0007669"/>
    <property type="project" value="InterPro"/>
</dbReference>
<gene>
    <name evidence="8" type="ORF">PGLA2088_LOCUS27303</name>
</gene>
<keyword evidence="2" id="KW-0645">Protease</keyword>
<dbReference type="GO" id="GO:0046872">
    <property type="term" value="F:metal ion binding"/>
    <property type="evidence" value="ECO:0007669"/>
    <property type="project" value="UniProtKB-KW"/>
</dbReference>
<evidence type="ECO:0000313" key="8">
    <source>
        <dbReference type="EMBL" id="CAE8691226.1"/>
    </source>
</evidence>
<dbReference type="InterPro" id="IPR011249">
    <property type="entry name" value="Metalloenz_LuxS/M16"/>
</dbReference>
<dbReference type="Proteomes" id="UP000626109">
    <property type="component" value="Unassembled WGS sequence"/>
</dbReference>